<dbReference type="RefSeq" id="WP_344657775.1">
    <property type="nucleotide sequence ID" value="NZ_BAAAQM010000016.1"/>
</dbReference>
<feature type="domain" description="ABC transmembrane type-1" evidence="9">
    <location>
        <begin position="575"/>
        <end position="854"/>
    </location>
</feature>
<evidence type="ECO:0000256" key="5">
    <source>
        <dbReference type="ARBA" id="ARBA00022989"/>
    </source>
</evidence>
<comment type="subcellular location">
    <subcellularLocation>
        <location evidence="1">Cell membrane</location>
        <topology evidence="1">Multi-pass membrane protein</topology>
    </subcellularLocation>
</comment>
<keyword evidence="11" id="KW-1185">Reference proteome</keyword>
<keyword evidence="2 7" id="KW-0812">Transmembrane</keyword>
<dbReference type="Pfam" id="PF00005">
    <property type="entry name" value="ABC_tran"/>
    <property type="match status" value="2"/>
</dbReference>
<evidence type="ECO:0000256" key="4">
    <source>
        <dbReference type="ARBA" id="ARBA00022840"/>
    </source>
</evidence>
<dbReference type="CDD" id="cd03228">
    <property type="entry name" value="ABCC_MRP_Like"/>
    <property type="match status" value="1"/>
</dbReference>
<dbReference type="SMART" id="SM00382">
    <property type="entry name" value="AAA"/>
    <property type="match status" value="2"/>
</dbReference>
<dbReference type="Gene3D" id="1.20.1560.10">
    <property type="entry name" value="ABC transporter type 1, transmembrane domain"/>
    <property type="match status" value="2"/>
</dbReference>
<keyword evidence="6 7" id="KW-0472">Membrane</keyword>
<dbReference type="PANTHER" id="PTHR24221:SF590">
    <property type="entry name" value="COMPONENT LINKED WITH THE ASSEMBLY OF CYTOCHROME' TRANSPORT TRANSMEMBRANE ATP-BINDING PROTEIN ABC TRANSPORTER CYDD-RELATED"/>
    <property type="match status" value="1"/>
</dbReference>
<dbReference type="NCBIfam" id="TIGR02868">
    <property type="entry name" value="CydC"/>
    <property type="match status" value="1"/>
</dbReference>
<name>A0ABN2RK32_9ACTN</name>
<organism evidence="10 11">
    <name type="scientific">Catenulispora subtropica</name>
    <dbReference type="NCBI Taxonomy" id="450798"/>
    <lineage>
        <taxon>Bacteria</taxon>
        <taxon>Bacillati</taxon>
        <taxon>Actinomycetota</taxon>
        <taxon>Actinomycetes</taxon>
        <taxon>Catenulisporales</taxon>
        <taxon>Catenulisporaceae</taxon>
        <taxon>Catenulispora</taxon>
    </lineage>
</organism>
<dbReference type="PROSITE" id="PS50929">
    <property type="entry name" value="ABC_TM1F"/>
    <property type="match status" value="2"/>
</dbReference>
<feature type="transmembrane region" description="Helical" evidence="7">
    <location>
        <begin position="137"/>
        <end position="154"/>
    </location>
</feature>
<feature type="transmembrane region" description="Helical" evidence="7">
    <location>
        <begin position="21"/>
        <end position="47"/>
    </location>
</feature>
<dbReference type="PROSITE" id="PS00211">
    <property type="entry name" value="ABC_TRANSPORTER_1"/>
    <property type="match status" value="1"/>
</dbReference>
<feature type="transmembrane region" description="Helical" evidence="7">
    <location>
        <begin position="574"/>
        <end position="600"/>
    </location>
</feature>
<sequence>MPDRRLARHARAVRPWAAACVVLGTLSAAAVIGQAWALAALIVAGFQRGAAPGAETVPLAALAVCVAARALIAWATEAAAFHAAASVKSALRVRLAAHALALGPQWLAGRKTAALVTLATRGVDALDGYFARYVPQVVLSVTVPAAVLAVLFGVDWESGLIVLVTLPLIPLFLALVGLATRAHTERQRRALDVLAGHFLDVVAGLPDLLVFGRAKAQAAAIRRATEANRTATLRTLRLAFLSSLVLELASTVSVAMVAVGIGLRLVAGTLDLHTGLLVLILAPEAYWPLRQVGAFYHASAEGKAAADEVLAVLEAVPAMPGQRSAVAGIDIKGLTIRYPGRSEPALADFSLTVAPGECVALVGASGAGKSTVLKAVLGFVTAEAGTAAAGGPVAWLPQHPHLFAGTVGENVRLARPQAGEAEVWAALRAAGAADFVAALPGGLSARIGERGHGLSAGQRQRLALARVFLADRPVVLLDEPTAALDAAGEAEVVASVRRLVAGRTAIVVAHRTALAEVADRVVVVGDRCAAPVGDPANDPGRDLPRGRVVTADGSLEEDGGVGDSGAPSAPIARLALAAALGTAASGAAVGLAATAAWLISRASQEPPILVLMVAITGVRALGIGRAVFRYAERLVTHDAAFRVLAGLRVRTYERLRRQAPGRRRGDLLSRFVADVDAVQERYVRFLIPSISAGLVGGGAALAIAAASPGAAIVTAAGLAVTGVVIPLVAAGVSRRADAEVAPVKGVLSAEFHELLRGAPDLIAADAVHSRVKRLQAADRRLTDVERRSVAGRALGAALTALATGATVWGVIFVGLRAVHAGRMDGLLLAVVVLTPLALFETTAGMPQALQYLRRARAAERRVQEVLDAPDAVTEPAAPRPLPAQPALTVDVTGLEVTWPGGETPALHPVDLKLTPGRKVAVVGPSGSGKTTLISALLRFVEPTAGRITLGGVPTAELAADDVRRVIGLCAQDAHIFDSTLRENLRLARPDATDRALEAALTRARLADWVRTLPDGLDTFVGEHGARLSGGQHRRLVLARALLAGFPVLLLDEPTEHLDPATADTLLRDLLALPQSVLLVTHRLTGLEGVDEIVVLDGGRVVERGTWGELMRLQGVFHSMCSVYA</sequence>
<dbReference type="Pfam" id="PF00664">
    <property type="entry name" value="ABC_membrane"/>
    <property type="match status" value="1"/>
</dbReference>
<proteinExistence type="predicted"/>
<dbReference type="SUPFAM" id="SSF52540">
    <property type="entry name" value="P-loop containing nucleoside triphosphate hydrolases"/>
    <property type="match status" value="2"/>
</dbReference>
<evidence type="ECO:0000256" key="3">
    <source>
        <dbReference type="ARBA" id="ARBA00022741"/>
    </source>
</evidence>
<feature type="transmembrane region" description="Helical" evidence="7">
    <location>
        <begin position="606"/>
        <end position="628"/>
    </location>
</feature>
<dbReference type="NCBIfam" id="TIGR02857">
    <property type="entry name" value="CydD"/>
    <property type="match status" value="1"/>
</dbReference>
<reference evidence="10 11" key="1">
    <citation type="journal article" date="2019" name="Int. J. Syst. Evol. Microbiol.">
        <title>The Global Catalogue of Microorganisms (GCM) 10K type strain sequencing project: providing services to taxonomists for standard genome sequencing and annotation.</title>
        <authorList>
            <consortium name="The Broad Institute Genomics Platform"/>
            <consortium name="The Broad Institute Genome Sequencing Center for Infectious Disease"/>
            <person name="Wu L."/>
            <person name="Ma J."/>
        </authorList>
    </citation>
    <scope>NUCLEOTIDE SEQUENCE [LARGE SCALE GENOMIC DNA]</scope>
    <source>
        <strain evidence="10 11">JCM 16013</strain>
    </source>
</reference>
<evidence type="ECO:0000256" key="2">
    <source>
        <dbReference type="ARBA" id="ARBA00022692"/>
    </source>
</evidence>
<dbReference type="InterPro" id="IPR039421">
    <property type="entry name" value="Type_1_exporter"/>
</dbReference>
<feature type="transmembrane region" description="Helical" evidence="7">
    <location>
        <begin position="272"/>
        <end position="289"/>
    </location>
</feature>
<feature type="transmembrane region" description="Helical" evidence="7">
    <location>
        <begin position="160"/>
        <end position="179"/>
    </location>
</feature>
<feature type="transmembrane region" description="Helical" evidence="7">
    <location>
        <begin position="59"/>
        <end position="85"/>
    </location>
</feature>
<dbReference type="Proteomes" id="UP001499854">
    <property type="component" value="Unassembled WGS sequence"/>
</dbReference>
<keyword evidence="3" id="KW-0547">Nucleotide-binding</keyword>
<dbReference type="PANTHER" id="PTHR24221">
    <property type="entry name" value="ATP-BINDING CASSETTE SUB-FAMILY B"/>
    <property type="match status" value="1"/>
</dbReference>
<evidence type="ECO:0000313" key="11">
    <source>
        <dbReference type="Proteomes" id="UP001499854"/>
    </source>
</evidence>
<evidence type="ECO:0000256" key="1">
    <source>
        <dbReference type="ARBA" id="ARBA00004651"/>
    </source>
</evidence>
<feature type="transmembrane region" description="Helical" evidence="7">
    <location>
        <begin position="825"/>
        <end position="846"/>
    </location>
</feature>
<evidence type="ECO:0000256" key="6">
    <source>
        <dbReference type="ARBA" id="ARBA00023136"/>
    </source>
</evidence>
<gene>
    <name evidence="10" type="primary">cydD</name>
    <name evidence="10" type="ORF">GCM10009838_31640</name>
</gene>
<dbReference type="InterPro" id="IPR027417">
    <property type="entry name" value="P-loop_NTPase"/>
</dbReference>
<accession>A0ABN2RK32</accession>
<evidence type="ECO:0000313" key="10">
    <source>
        <dbReference type="EMBL" id="GAA1970312.1"/>
    </source>
</evidence>
<dbReference type="EMBL" id="BAAAQM010000016">
    <property type="protein sequence ID" value="GAA1970312.1"/>
    <property type="molecule type" value="Genomic_DNA"/>
</dbReference>
<dbReference type="InterPro" id="IPR014216">
    <property type="entry name" value="ABC_transptr_CydD"/>
</dbReference>
<feature type="transmembrane region" description="Helical" evidence="7">
    <location>
        <begin position="712"/>
        <end position="732"/>
    </location>
</feature>
<evidence type="ECO:0000259" key="8">
    <source>
        <dbReference type="PROSITE" id="PS50893"/>
    </source>
</evidence>
<dbReference type="InterPro" id="IPR017871">
    <property type="entry name" value="ABC_transporter-like_CS"/>
</dbReference>
<dbReference type="PROSITE" id="PS50893">
    <property type="entry name" value="ABC_TRANSPORTER_2"/>
    <property type="match status" value="2"/>
</dbReference>
<keyword evidence="4" id="KW-0067">ATP-binding</keyword>
<feature type="domain" description="ABC transporter" evidence="8">
    <location>
        <begin position="329"/>
        <end position="551"/>
    </location>
</feature>
<feature type="domain" description="ABC transmembrane type-1" evidence="9">
    <location>
        <begin position="18"/>
        <end position="301"/>
    </location>
</feature>
<evidence type="ECO:0000256" key="7">
    <source>
        <dbReference type="SAM" id="Phobius"/>
    </source>
</evidence>
<evidence type="ECO:0000259" key="9">
    <source>
        <dbReference type="PROSITE" id="PS50929"/>
    </source>
</evidence>
<dbReference type="InterPro" id="IPR003593">
    <property type="entry name" value="AAA+_ATPase"/>
</dbReference>
<feature type="domain" description="ABC transporter" evidence="8">
    <location>
        <begin position="889"/>
        <end position="1122"/>
    </location>
</feature>
<dbReference type="Gene3D" id="3.40.50.300">
    <property type="entry name" value="P-loop containing nucleotide triphosphate hydrolases"/>
    <property type="match status" value="2"/>
</dbReference>
<dbReference type="CDD" id="cd18584">
    <property type="entry name" value="ABC_6TM_AarD_CydD"/>
    <property type="match status" value="1"/>
</dbReference>
<feature type="transmembrane region" description="Helical" evidence="7">
    <location>
        <begin position="685"/>
        <end position="706"/>
    </location>
</feature>
<dbReference type="InterPro" id="IPR011527">
    <property type="entry name" value="ABC1_TM_dom"/>
</dbReference>
<dbReference type="InterPro" id="IPR014223">
    <property type="entry name" value="ABC_CydC/D"/>
</dbReference>
<dbReference type="InterPro" id="IPR036640">
    <property type="entry name" value="ABC1_TM_sf"/>
</dbReference>
<dbReference type="SUPFAM" id="SSF90123">
    <property type="entry name" value="ABC transporter transmembrane region"/>
    <property type="match status" value="2"/>
</dbReference>
<comment type="caution">
    <text evidence="10">The sequence shown here is derived from an EMBL/GenBank/DDBJ whole genome shotgun (WGS) entry which is preliminary data.</text>
</comment>
<feature type="transmembrane region" description="Helical" evidence="7">
    <location>
        <begin position="238"/>
        <end position="266"/>
    </location>
</feature>
<keyword evidence="5 7" id="KW-1133">Transmembrane helix</keyword>
<feature type="transmembrane region" description="Helical" evidence="7">
    <location>
        <begin position="789"/>
        <end position="813"/>
    </location>
</feature>
<dbReference type="InterPro" id="IPR003439">
    <property type="entry name" value="ABC_transporter-like_ATP-bd"/>
</dbReference>
<protein>
    <submittedName>
        <fullName evidence="10">Thiol reductant ABC exporter subunit CydD</fullName>
    </submittedName>
</protein>